<feature type="domain" description="Transcriptional regulator HTH-type FeoC" evidence="9">
    <location>
        <begin position="3"/>
        <end position="75"/>
    </location>
</feature>
<keyword evidence="3 8" id="KW-0408">Iron</keyword>
<comment type="caution">
    <text evidence="10">The sequence shown here is derived from an EMBL/GenBank/DDBJ whole genome shotgun (WGS) entry which is preliminary data.</text>
</comment>
<feature type="binding site" evidence="8">
    <location>
        <position position="56"/>
    </location>
    <ligand>
        <name>iron-sulfur cluster</name>
        <dbReference type="ChEBI" id="CHEBI:30408"/>
    </ligand>
</feature>
<feature type="binding site" evidence="8">
    <location>
        <position position="61"/>
    </location>
    <ligand>
        <name>iron-sulfur cluster</name>
        <dbReference type="ChEBI" id="CHEBI:30408"/>
    </ligand>
</feature>
<keyword evidence="2 8" id="KW-0479">Metal-binding</keyword>
<evidence type="ECO:0000256" key="4">
    <source>
        <dbReference type="ARBA" id="ARBA00023014"/>
    </source>
</evidence>
<evidence type="ECO:0000256" key="6">
    <source>
        <dbReference type="ARBA" id="ARBA00023125"/>
    </source>
</evidence>
<evidence type="ECO:0000256" key="7">
    <source>
        <dbReference type="ARBA" id="ARBA00023163"/>
    </source>
</evidence>
<dbReference type="InterPro" id="IPR036388">
    <property type="entry name" value="WH-like_DNA-bd_sf"/>
</dbReference>
<keyword evidence="6 8" id="KW-0238">DNA-binding</keyword>
<evidence type="ECO:0000259" key="9">
    <source>
        <dbReference type="Pfam" id="PF09012"/>
    </source>
</evidence>
<dbReference type="GO" id="GO:0003677">
    <property type="term" value="F:DNA binding"/>
    <property type="evidence" value="ECO:0007669"/>
    <property type="project" value="UniProtKB-KW"/>
</dbReference>
<evidence type="ECO:0000256" key="3">
    <source>
        <dbReference type="ARBA" id="ARBA00023004"/>
    </source>
</evidence>
<comment type="function">
    <text evidence="8">May function as a transcriptional regulator that controls feoABC expression.</text>
</comment>
<dbReference type="Proteomes" id="UP000254848">
    <property type="component" value="Unassembled WGS sequence"/>
</dbReference>
<dbReference type="InterPro" id="IPR036390">
    <property type="entry name" value="WH_DNA-bd_sf"/>
</dbReference>
<dbReference type="InterPro" id="IPR023732">
    <property type="entry name" value="FeoC"/>
</dbReference>
<feature type="binding site" evidence="8">
    <location>
        <position position="64"/>
    </location>
    <ligand>
        <name>iron-sulfur cluster</name>
        <dbReference type="ChEBI" id="CHEBI:30408"/>
    </ligand>
</feature>
<evidence type="ECO:0000256" key="1">
    <source>
        <dbReference type="ARBA" id="ARBA00022491"/>
    </source>
</evidence>
<dbReference type="InterPro" id="IPR015102">
    <property type="entry name" value="Tscrpt_reg_HTH_FeoC"/>
</dbReference>
<dbReference type="EMBL" id="QRAP01000003">
    <property type="protein sequence ID" value="RDK92689.1"/>
    <property type="molecule type" value="Genomic_DNA"/>
</dbReference>
<reference evidence="10 11" key="1">
    <citation type="submission" date="2018-07" db="EMBL/GenBank/DDBJ databases">
        <title>Genomic Encyclopedia of Type Strains, Phase IV (KMG-IV): sequencing the most valuable type-strain genomes for metagenomic binning, comparative biology and taxonomic classification.</title>
        <authorList>
            <person name="Goeker M."/>
        </authorList>
    </citation>
    <scope>NUCLEOTIDE SEQUENCE [LARGE SCALE GENOMIC DNA]</scope>
    <source>
        <strain evidence="10 11">DSM 103736</strain>
    </source>
</reference>
<feature type="binding site" evidence="8">
    <location>
        <position position="70"/>
    </location>
    <ligand>
        <name>iron-sulfur cluster</name>
        <dbReference type="ChEBI" id="CHEBI:30408"/>
    </ligand>
</feature>
<keyword evidence="5 8" id="KW-0805">Transcription regulation</keyword>
<proteinExistence type="inferred from homology"/>
<dbReference type="HAMAP" id="MF_01586">
    <property type="entry name" value="FeoC"/>
    <property type="match status" value="1"/>
</dbReference>
<dbReference type="GO" id="GO:0005506">
    <property type="term" value="F:iron ion binding"/>
    <property type="evidence" value="ECO:0007669"/>
    <property type="project" value="UniProtKB-UniRule"/>
</dbReference>
<comment type="similarity">
    <text evidence="8">Belongs to the FeoC family.</text>
</comment>
<accession>A0A370QTW1</accession>
<evidence type="ECO:0000256" key="2">
    <source>
        <dbReference type="ARBA" id="ARBA00022723"/>
    </source>
</evidence>
<protein>
    <recommendedName>
        <fullName evidence="8">Probable [Fe-S]-dependent transcriptional repressor</fullName>
    </recommendedName>
</protein>
<dbReference type="RefSeq" id="WP_115457890.1">
    <property type="nucleotide sequence ID" value="NZ_QRAP01000003.1"/>
</dbReference>
<evidence type="ECO:0000256" key="5">
    <source>
        <dbReference type="ARBA" id="ARBA00023015"/>
    </source>
</evidence>
<keyword evidence="4 8" id="KW-0411">Iron-sulfur</keyword>
<sequence>MTSLLQVRDAVALHGRVELRQLSRELSASPSMVKAMLERLEAMGSVEKVTEIDTGCLGGGCKGCPETERCEIEVYQIKTP</sequence>
<evidence type="ECO:0000313" key="10">
    <source>
        <dbReference type="EMBL" id="RDK92689.1"/>
    </source>
</evidence>
<keyword evidence="1 8" id="KW-0678">Repressor</keyword>
<dbReference type="SUPFAM" id="SSF46785">
    <property type="entry name" value="Winged helix' DNA-binding domain"/>
    <property type="match status" value="1"/>
</dbReference>
<organism evidence="10 11">
    <name type="scientific">Enterobacillus tribolii</name>
    <dbReference type="NCBI Taxonomy" id="1487935"/>
    <lineage>
        <taxon>Bacteria</taxon>
        <taxon>Pseudomonadati</taxon>
        <taxon>Pseudomonadota</taxon>
        <taxon>Gammaproteobacteria</taxon>
        <taxon>Enterobacterales</taxon>
        <taxon>Hafniaceae</taxon>
        <taxon>Enterobacillus</taxon>
    </lineage>
</organism>
<name>A0A370QTW1_9GAMM</name>
<dbReference type="Gene3D" id="1.10.10.10">
    <property type="entry name" value="Winged helix-like DNA-binding domain superfamily/Winged helix DNA-binding domain"/>
    <property type="match status" value="1"/>
</dbReference>
<keyword evidence="11" id="KW-1185">Reference proteome</keyword>
<dbReference type="GO" id="GO:0051536">
    <property type="term" value="F:iron-sulfur cluster binding"/>
    <property type="evidence" value="ECO:0007669"/>
    <property type="project" value="UniProtKB-KW"/>
</dbReference>
<evidence type="ECO:0000256" key="8">
    <source>
        <dbReference type="HAMAP-Rule" id="MF_01586"/>
    </source>
</evidence>
<dbReference type="Pfam" id="PF09012">
    <property type="entry name" value="FeoC"/>
    <property type="match status" value="1"/>
</dbReference>
<dbReference type="AlphaFoldDB" id="A0A370QTW1"/>
<keyword evidence="7 8" id="KW-0804">Transcription</keyword>
<gene>
    <name evidence="8" type="primary">feoC</name>
    <name evidence="10" type="ORF">C8D90_10379</name>
</gene>
<dbReference type="OrthoDB" id="6903254at2"/>
<evidence type="ECO:0000313" key="11">
    <source>
        <dbReference type="Proteomes" id="UP000254848"/>
    </source>
</evidence>